<dbReference type="Gene3D" id="3.40.1050.10">
    <property type="entry name" value="Carbonic anhydrase"/>
    <property type="match status" value="1"/>
</dbReference>
<accession>A0AAV5K7Y4</accession>
<keyword evidence="10" id="KW-1185">Reference proteome</keyword>
<keyword evidence="7" id="KW-0479">Metal-binding</keyword>
<evidence type="ECO:0000256" key="2">
    <source>
        <dbReference type="ARBA" id="ARBA00012925"/>
    </source>
</evidence>
<dbReference type="SMART" id="SM00947">
    <property type="entry name" value="Pro_CA"/>
    <property type="match status" value="1"/>
</dbReference>
<evidence type="ECO:0000256" key="1">
    <source>
        <dbReference type="ARBA" id="ARBA00006217"/>
    </source>
</evidence>
<evidence type="ECO:0000256" key="7">
    <source>
        <dbReference type="PIRSR" id="PIRSR601765-1"/>
    </source>
</evidence>
<name>A0AAV5K7Y4_9ROSI</name>
<feature type="binding site" evidence="7">
    <location>
        <position position="133"/>
    </location>
    <ligand>
        <name>Zn(2+)</name>
        <dbReference type="ChEBI" id="CHEBI:29105"/>
    </ligand>
</feature>
<comment type="function">
    <text evidence="8">Reversible hydration of carbon dioxide.</text>
</comment>
<dbReference type="SUPFAM" id="SSF53056">
    <property type="entry name" value="beta-carbonic anhydrase, cab"/>
    <property type="match status" value="1"/>
</dbReference>
<dbReference type="InterPro" id="IPR015892">
    <property type="entry name" value="Carbonic_anhydrase_CS"/>
</dbReference>
<keyword evidence="4 7" id="KW-0862">Zinc</keyword>
<dbReference type="PANTHER" id="PTHR11002">
    <property type="entry name" value="CARBONIC ANHYDRASE"/>
    <property type="match status" value="1"/>
</dbReference>
<comment type="catalytic activity">
    <reaction evidence="6 8">
        <text>hydrogencarbonate + H(+) = CO2 + H2O</text>
        <dbReference type="Rhea" id="RHEA:10748"/>
        <dbReference type="ChEBI" id="CHEBI:15377"/>
        <dbReference type="ChEBI" id="CHEBI:15378"/>
        <dbReference type="ChEBI" id="CHEBI:16526"/>
        <dbReference type="ChEBI" id="CHEBI:17544"/>
        <dbReference type="EC" id="4.2.1.1"/>
    </reaction>
</comment>
<dbReference type="AlphaFoldDB" id="A0AAV5K7Y4"/>
<evidence type="ECO:0000256" key="8">
    <source>
        <dbReference type="RuleBase" id="RU003956"/>
    </source>
</evidence>
<protein>
    <recommendedName>
        <fullName evidence="2 8">Carbonic anhydrase</fullName>
        <ecNumber evidence="2 8">4.2.1.1</ecNumber>
    </recommendedName>
    <alternativeName>
        <fullName evidence="8">Carbonate dehydratase</fullName>
    </alternativeName>
</protein>
<dbReference type="GO" id="GO:0004089">
    <property type="term" value="F:carbonate dehydratase activity"/>
    <property type="evidence" value="ECO:0007669"/>
    <property type="project" value="UniProtKB-UniRule"/>
</dbReference>
<evidence type="ECO:0000256" key="3">
    <source>
        <dbReference type="ARBA" id="ARBA00022799"/>
    </source>
</evidence>
<dbReference type="Proteomes" id="UP001054252">
    <property type="component" value="Unassembled WGS sequence"/>
</dbReference>
<dbReference type="PANTHER" id="PTHR11002:SF45">
    <property type="entry name" value="CARBONIC ANHYDRASE"/>
    <property type="match status" value="1"/>
</dbReference>
<keyword evidence="5 8" id="KW-0456">Lyase</keyword>
<feature type="binding site" evidence="7">
    <location>
        <position position="136"/>
    </location>
    <ligand>
        <name>Zn(2+)</name>
        <dbReference type="ChEBI" id="CHEBI:29105"/>
    </ligand>
</feature>
<organism evidence="9 10">
    <name type="scientific">Rubroshorea leprosula</name>
    <dbReference type="NCBI Taxonomy" id="152421"/>
    <lineage>
        <taxon>Eukaryota</taxon>
        <taxon>Viridiplantae</taxon>
        <taxon>Streptophyta</taxon>
        <taxon>Embryophyta</taxon>
        <taxon>Tracheophyta</taxon>
        <taxon>Spermatophyta</taxon>
        <taxon>Magnoliopsida</taxon>
        <taxon>eudicotyledons</taxon>
        <taxon>Gunneridae</taxon>
        <taxon>Pentapetalae</taxon>
        <taxon>rosids</taxon>
        <taxon>malvids</taxon>
        <taxon>Malvales</taxon>
        <taxon>Dipterocarpaceae</taxon>
        <taxon>Rubroshorea</taxon>
    </lineage>
</organism>
<dbReference type="GO" id="GO:0015976">
    <property type="term" value="P:carbon utilization"/>
    <property type="evidence" value="ECO:0007669"/>
    <property type="project" value="InterPro"/>
</dbReference>
<keyword evidence="3" id="KW-0702">S-nitrosylation</keyword>
<proteinExistence type="inferred from homology"/>
<evidence type="ECO:0000256" key="5">
    <source>
        <dbReference type="ARBA" id="ARBA00023239"/>
    </source>
</evidence>
<dbReference type="EC" id="4.2.1.1" evidence="2 8"/>
<dbReference type="InterPro" id="IPR001765">
    <property type="entry name" value="Carbonic_anhydrase"/>
</dbReference>
<feature type="binding site" evidence="7">
    <location>
        <position position="73"/>
    </location>
    <ligand>
        <name>Zn(2+)</name>
        <dbReference type="ChEBI" id="CHEBI:29105"/>
    </ligand>
</feature>
<reference evidence="9 10" key="1">
    <citation type="journal article" date="2021" name="Commun. Biol.">
        <title>The genome of Shorea leprosula (Dipterocarpaceae) highlights the ecological relevance of drought in aseasonal tropical rainforests.</title>
        <authorList>
            <person name="Ng K.K.S."/>
            <person name="Kobayashi M.J."/>
            <person name="Fawcett J.A."/>
            <person name="Hatakeyama M."/>
            <person name="Paape T."/>
            <person name="Ng C.H."/>
            <person name="Ang C.C."/>
            <person name="Tnah L.H."/>
            <person name="Lee C.T."/>
            <person name="Nishiyama T."/>
            <person name="Sese J."/>
            <person name="O'Brien M.J."/>
            <person name="Copetti D."/>
            <person name="Mohd Noor M.I."/>
            <person name="Ong R.C."/>
            <person name="Putra M."/>
            <person name="Sireger I.Z."/>
            <person name="Indrioko S."/>
            <person name="Kosugi Y."/>
            <person name="Izuno A."/>
            <person name="Isagi Y."/>
            <person name="Lee S.L."/>
            <person name="Shimizu K.K."/>
        </authorList>
    </citation>
    <scope>NUCLEOTIDE SEQUENCE [LARGE SCALE GENOMIC DNA]</scope>
    <source>
        <strain evidence="9">214</strain>
    </source>
</reference>
<evidence type="ECO:0000313" key="10">
    <source>
        <dbReference type="Proteomes" id="UP001054252"/>
    </source>
</evidence>
<dbReference type="InterPro" id="IPR036874">
    <property type="entry name" value="Carbonic_anhydrase_sf"/>
</dbReference>
<evidence type="ECO:0000256" key="4">
    <source>
        <dbReference type="ARBA" id="ARBA00022833"/>
    </source>
</evidence>
<dbReference type="EMBL" id="BPVZ01000051">
    <property type="protein sequence ID" value="GKV18925.1"/>
    <property type="molecule type" value="Genomic_DNA"/>
</dbReference>
<dbReference type="Pfam" id="PF00484">
    <property type="entry name" value="Pro_CA"/>
    <property type="match status" value="1"/>
</dbReference>
<comment type="similarity">
    <text evidence="1 8">Belongs to the beta-class carbonic anhydrase family.</text>
</comment>
<evidence type="ECO:0000256" key="6">
    <source>
        <dbReference type="ARBA" id="ARBA00048348"/>
    </source>
</evidence>
<comment type="caution">
    <text evidence="9">The sequence shown here is derived from an EMBL/GenBank/DDBJ whole genome shotgun (WGS) entry which is preliminary data.</text>
</comment>
<gene>
    <name evidence="9" type="ORF">SLEP1_g29241</name>
</gene>
<dbReference type="GO" id="GO:0008270">
    <property type="term" value="F:zinc ion binding"/>
    <property type="evidence" value="ECO:0007669"/>
    <property type="project" value="UniProtKB-UniRule"/>
</dbReference>
<feature type="binding site" evidence="7">
    <location>
        <position position="75"/>
    </location>
    <ligand>
        <name>Zn(2+)</name>
        <dbReference type="ChEBI" id="CHEBI:29105"/>
    </ligand>
</feature>
<comment type="cofactor">
    <cofactor evidence="7">
        <name>Zn(2+)</name>
        <dbReference type="ChEBI" id="CHEBI:29105"/>
    </cofactor>
    <text evidence="7">Binds 1 zinc ion per subunit.</text>
</comment>
<evidence type="ECO:0000313" key="9">
    <source>
        <dbReference type="EMBL" id="GKV18925.1"/>
    </source>
</evidence>
<dbReference type="PROSITE" id="PS00705">
    <property type="entry name" value="PROK_CO2_ANHYDRASE_2"/>
    <property type="match status" value="1"/>
</dbReference>
<sequence>MTFFMERLKKCKRDEETVSCSEKGDLDCEVQGNFEKLIADLQHPDPHHDPDQAPEFFAELEEGQHPEFLVFACSDSQVSPSHILDFQPGEAFMAPNIANMVTAFEQTEHSGVGAIIEYAVGSLEVKNILVIGHSRCGGIKRLMPHLEDGYLMKFDFIDNWIRIGLPAKEEVQEKYWNLPLGISEEHSEKSDVYPYASKAVMYGTLKLWGGYYDFVNGAFELLDDAHIIPVQTLSQPLLSPDSQNEL</sequence>